<organism evidence="2 3">
    <name type="scientific">Ceratodon purpureus</name>
    <name type="common">Fire moss</name>
    <name type="synonym">Dicranum purpureum</name>
    <dbReference type="NCBI Taxonomy" id="3225"/>
    <lineage>
        <taxon>Eukaryota</taxon>
        <taxon>Viridiplantae</taxon>
        <taxon>Streptophyta</taxon>
        <taxon>Embryophyta</taxon>
        <taxon>Bryophyta</taxon>
        <taxon>Bryophytina</taxon>
        <taxon>Bryopsida</taxon>
        <taxon>Dicranidae</taxon>
        <taxon>Pseudoditrichales</taxon>
        <taxon>Ditrichaceae</taxon>
        <taxon>Ceratodon</taxon>
    </lineage>
</organism>
<feature type="region of interest" description="Disordered" evidence="1">
    <location>
        <begin position="62"/>
        <end position="82"/>
    </location>
</feature>
<protein>
    <submittedName>
        <fullName evidence="2">Uncharacterized protein</fullName>
    </submittedName>
</protein>
<evidence type="ECO:0000256" key="1">
    <source>
        <dbReference type="SAM" id="MobiDB-lite"/>
    </source>
</evidence>
<dbReference type="Proteomes" id="UP000822688">
    <property type="component" value="Chromosome 5"/>
</dbReference>
<proteinExistence type="predicted"/>
<dbReference type="AlphaFoldDB" id="A0A8T0HYM2"/>
<reference evidence="2" key="1">
    <citation type="submission" date="2020-06" db="EMBL/GenBank/DDBJ databases">
        <title>WGS assembly of Ceratodon purpureus strain R40.</title>
        <authorList>
            <person name="Carey S.B."/>
            <person name="Jenkins J."/>
            <person name="Shu S."/>
            <person name="Lovell J.T."/>
            <person name="Sreedasyam A."/>
            <person name="Maumus F."/>
            <person name="Tiley G.P."/>
            <person name="Fernandez-Pozo N."/>
            <person name="Barry K."/>
            <person name="Chen C."/>
            <person name="Wang M."/>
            <person name="Lipzen A."/>
            <person name="Daum C."/>
            <person name="Saski C.A."/>
            <person name="Payton A.C."/>
            <person name="Mcbreen J.C."/>
            <person name="Conrad R.E."/>
            <person name="Kollar L.M."/>
            <person name="Olsson S."/>
            <person name="Huttunen S."/>
            <person name="Landis J.B."/>
            <person name="Wickett N.J."/>
            <person name="Johnson M.G."/>
            <person name="Rensing S.A."/>
            <person name="Grimwood J."/>
            <person name="Schmutz J."/>
            <person name="Mcdaniel S.F."/>
        </authorList>
    </citation>
    <scope>NUCLEOTIDE SEQUENCE</scope>
    <source>
        <strain evidence="2">R40</strain>
    </source>
</reference>
<sequence>MNLRIHDQILCCSSFRTSYLDLDRYFPWPLQQLLALRIFEHNDTGLMQGNSPNYSVSKLSEQVPGFRAQKRHRTERGELGLT</sequence>
<comment type="caution">
    <text evidence="2">The sequence shown here is derived from an EMBL/GenBank/DDBJ whole genome shotgun (WGS) entry which is preliminary data.</text>
</comment>
<evidence type="ECO:0000313" key="3">
    <source>
        <dbReference type="Proteomes" id="UP000822688"/>
    </source>
</evidence>
<dbReference type="EMBL" id="CM026425">
    <property type="protein sequence ID" value="KAG0575725.1"/>
    <property type="molecule type" value="Genomic_DNA"/>
</dbReference>
<gene>
    <name evidence="2" type="ORF">KC19_5G025900</name>
</gene>
<accession>A0A8T0HYM2</accession>
<evidence type="ECO:0000313" key="2">
    <source>
        <dbReference type="EMBL" id="KAG0575725.1"/>
    </source>
</evidence>
<name>A0A8T0HYM2_CERPU</name>
<keyword evidence="3" id="KW-1185">Reference proteome</keyword>